<dbReference type="PANTHER" id="PTHR14207:SF0">
    <property type="entry name" value="3-BETA-HYDROXYSTEROID-DELTA(8),DELTA(7)-ISOMERASE"/>
    <property type="match status" value="1"/>
</dbReference>
<dbReference type="AlphaFoldDB" id="A0AAE0IBK2"/>
<evidence type="ECO:0000256" key="11">
    <source>
        <dbReference type="ARBA" id="ARBA00023221"/>
    </source>
</evidence>
<dbReference type="GO" id="GO:0047750">
    <property type="term" value="F:cholestenol delta-isomerase activity"/>
    <property type="evidence" value="ECO:0007669"/>
    <property type="project" value="InterPro"/>
</dbReference>
<dbReference type="GO" id="GO:0004769">
    <property type="term" value="F:steroid Delta-isomerase activity"/>
    <property type="evidence" value="ECO:0007669"/>
    <property type="project" value="TreeGrafter"/>
</dbReference>
<proteinExistence type="inferred from homology"/>
<gene>
    <name evidence="16" type="ORF">B0H66DRAFT_191906</name>
</gene>
<feature type="transmembrane region" description="Helical" evidence="14">
    <location>
        <begin position="66"/>
        <end position="85"/>
    </location>
</feature>
<keyword evidence="3" id="KW-0444">Lipid biosynthesis</keyword>
<keyword evidence="8" id="KW-0443">Lipid metabolism</keyword>
<dbReference type="GO" id="GO:0016020">
    <property type="term" value="C:membrane"/>
    <property type="evidence" value="ECO:0007669"/>
    <property type="project" value="UniProtKB-SubCell"/>
</dbReference>
<evidence type="ECO:0000256" key="14">
    <source>
        <dbReference type="SAM" id="Phobius"/>
    </source>
</evidence>
<sequence length="232" mass="26710">MNMDAADVHQQHPYRPAGMSVAGYRPNETQLWILAGGFGVMINIFLAAGVKLLVRMKTLTRGEELTICWFLLNGFLHCFFEGYYITNYDNLAGSQHLFAQLWKEYAQSDSRYMLKQTFVLTIEFLTVVILGPLSFLTAICIARHSSIRHLVQVVVSVAHLYGVALYYGTCIVDERRSGQGYSRPEFLYFWVYYVGFNSPWVFVPSFLLYQSSHAIQRAFEVSERLTEVQKRK</sequence>
<evidence type="ECO:0000256" key="4">
    <source>
        <dbReference type="ARBA" id="ARBA00022692"/>
    </source>
</evidence>
<accession>A0AAE0IBK2</accession>
<evidence type="ECO:0000313" key="16">
    <source>
        <dbReference type="EMBL" id="KAK3322138.1"/>
    </source>
</evidence>
<dbReference type="InterPro" id="IPR007905">
    <property type="entry name" value="EBP"/>
</dbReference>
<feature type="transmembrane region" description="Helical" evidence="14">
    <location>
        <begin position="149"/>
        <end position="167"/>
    </location>
</feature>
<evidence type="ECO:0000313" key="17">
    <source>
        <dbReference type="Proteomes" id="UP001283341"/>
    </source>
</evidence>
<dbReference type="GO" id="GO:0000247">
    <property type="term" value="F:C-8 sterol isomerase activity"/>
    <property type="evidence" value="ECO:0007669"/>
    <property type="project" value="TreeGrafter"/>
</dbReference>
<keyword evidence="12" id="KW-0413">Isomerase</keyword>
<comment type="subcellular location">
    <subcellularLocation>
        <location evidence="1">Membrane</location>
        <topology evidence="1">Multi-pass membrane protein</topology>
    </subcellularLocation>
</comment>
<feature type="transmembrane region" description="Helical" evidence="14">
    <location>
        <begin position="118"/>
        <end position="142"/>
    </location>
</feature>
<feature type="domain" description="EXPERA" evidence="15">
    <location>
        <begin position="62"/>
        <end position="208"/>
    </location>
</feature>
<comment type="caution">
    <text evidence="16">The sequence shown here is derived from an EMBL/GenBank/DDBJ whole genome shotgun (WGS) entry which is preliminary data.</text>
</comment>
<feature type="transmembrane region" description="Helical" evidence="14">
    <location>
        <begin position="187"/>
        <end position="209"/>
    </location>
</feature>
<evidence type="ECO:0000256" key="3">
    <source>
        <dbReference type="ARBA" id="ARBA00022516"/>
    </source>
</evidence>
<dbReference type="PROSITE" id="PS51751">
    <property type="entry name" value="EXPERA"/>
    <property type="match status" value="1"/>
</dbReference>
<feature type="transmembrane region" description="Helical" evidence="14">
    <location>
        <begin position="31"/>
        <end position="54"/>
    </location>
</feature>
<name>A0AAE0IBK2_9PEZI</name>
<dbReference type="InterPro" id="IPR033118">
    <property type="entry name" value="EXPERA"/>
</dbReference>
<evidence type="ECO:0000256" key="13">
    <source>
        <dbReference type="PROSITE-ProRule" id="PRU01087"/>
    </source>
</evidence>
<evidence type="ECO:0000256" key="8">
    <source>
        <dbReference type="ARBA" id="ARBA00023098"/>
    </source>
</evidence>
<keyword evidence="10" id="KW-1207">Sterol metabolism</keyword>
<keyword evidence="11" id="KW-0753">Steroid metabolism</keyword>
<keyword evidence="6 13" id="KW-1133">Transmembrane helix</keyword>
<evidence type="ECO:0000256" key="2">
    <source>
        <dbReference type="ARBA" id="ARBA00008337"/>
    </source>
</evidence>
<keyword evidence="17" id="KW-1185">Reference proteome</keyword>
<reference evidence="16" key="2">
    <citation type="submission" date="2023-06" db="EMBL/GenBank/DDBJ databases">
        <authorList>
            <consortium name="Lawrence Berkeley National Laboratory"/>
            <person name="Haridas S."/>
            <person name="Hensen N."/>
            <person name="Bonometti L."/>
            <person name="Westerberg I."/>
            <person name="Brannstrom I.O."/>
            <person name="Guillou S."/>
            <person name="Cros-Aarteil S."/>
            <person name="Calhoun S."/>
            <person name="Kuo A."/>
            <person name="Mondo S."/>
            <person name="Pangilinan J."/>
            <person name="Riley R."/>
            <person name="Labutti K."/>
            <person name="Andreopoulos B."/>
            <person name="Lipzen A."/>
            <person name="Chen C."/>
            <person name="Yanf M."/>
            <person name="Daum C."/>
            <person name="Ng V."/>
            <person name="Clum A."/>
            <person name="Steindorff A."/>
            <person name="Ohm R."/>
            <person name="Martin F."/>
            <person name="Silar P."/>
            <person name="Natvig D."/>
            <person name="Lalanne C."/>
            <person name="Gautier V."/>
            <person name="Ament-Velasquez S.L."/>
            <person name="Kruys A."/>
            <person name="Hutchinson M.I."/>
            <person name="Powell A.J."/>
            <person name="Barry K."/>
            <person name="Miller A.N."/>
            <person name="Grigoriev I.V."/>
            <person name="Debuchy R."/>
            <person name="Gladieux P."/>
            <person name="Thoren M.H."/>
            <person name="Johannesson H."/>
        </authorList>
    </citation>
    <scope>NUCLEOTIDE SEQUENCE</scope>
    <source>
        <strain evidence="16">CBS 118394</strain>
    </source>
</reference>
<dbReference type="PANTHER" id="PTHR14207">
    <property type="entry name" value="STEROL ISOMERASE"/>
    <property type="match status" value="1"/>
</dbReference>
<evidence type="ECO:0000256" key="6">
    <source>
        <dbReference type="ARBA" id="ARBA00022989"/>
    </source>
</evidence>
<dbReference type="GO" id="GO:0005783">
    <property type="term" value="C:endoplasmic reticulum"/>
    <property type="evidence" value="ECO:0007669"/>
    <property type="project" value="TreeGrafter"/>
</dbReference>
<keyword evidence="4 13" id="KW-0812">Transmembrane</keyword>
<dbReference type="Pfam" id="PF05241">
    <property type="entry name" value="EBP"/>
    <property type="match status" value="1"/>
</dbReference>
<evidence type="ECO:0000256" key="12">
    <source>
        <dbReference type="ARBA" id="ARBA00023235"/>
    </source>
</evidence>
<protein>
    <submittedName>
        <fullName evidence="16">Emopamil binding protein-domain-containing protein</fullName>
    </submittedName>
</protein>
<evidence type="ECO:0000259" key="15">
    <source>
        <dbReference type="PROSITE" id="PS51751"/>
    </source>
</evidence>
<dbReference type="Proteomes" id="UP001283341">
    <property type="component" value="Unassembled WGS sequence"/>
</dbReference>
<keyword evidence="5" id="KW-0752">Steroid biosynthesis</keyword>
<evidence type="ECO:0000256" key="9">
    <source>
        <dbReference type="ARBA" id="ARBA00023136"/>
    </source>
</evidence>
<evidence type="ECO:0000256" key="10">
    <source>
        <dbReference type="ARBA" id="ARBA00023166"/>
    </source>
</evidence>
<dbReference type="GO" id="GO:0016126">
    <property type="term" value="P:sterol biosynthetic process"/>
    <property type="evidence" value="ECO:0007669"/>
    <property type="project" value="UniProtKB-KW"/>
</dbReference>
<evidence type="ECO:0000256" key="7">
    <source>
        <dbReference type="ARBA" id="ARBA00023011"/>
    </source>
</evidence>
<organism evidence="16 17">
    <name type="scientific">Apodospora peruviana</name>
    <dbReference type="NCBI Taxonomy" id="516989"/>
    <lineage>
        <taxon>Eukaryota</taxon>
        <taxon>Fungi</taxon>
        <taxon>Dikarya</taxon>
        <taxon>Ascomycota</taxon>
        <taxon>Pezizomycotina</taxon>
        <taxon>Sordariomycetes</taxon>
        <taxon>Sordariomycetidae</taxon>
        <taxon>Sordariales</taxon>
        <taxon>Lasiosphaeriaceae</taxon>
        <taxon>Apodospora</taxon>
    </lineage>
</organism>
<reference evidence="16" key="1">
    <citation type="journal article" date="2023" name="Mol. Phylogenet. Evol.">
        <title>Genome-scale phylogeny and comparative genomics of the fungal order Sordariales.</title>
        <authorList>
            <person name="Hensen N."/>
            <person name="Bonometti L."/>
            <person name="Westerberg I."/>
            <person name="Brannstrom I.O."/>
            <person name="Guillou S."/>
            <person name="Cros-Aarteil S."/>
            <person name="Calhoun S."/>
            <person name="Haridas S."/>
            <person name="Kuo A."/>
            <person name="Mondo S."/>
            <person name="Pangilinan J."/>
            <person name="Riley R."/>
            <person name="LaButti K."/>
            <person name="Andreopoulos B."/>
            <person name="Lipzen A."/>
            <person name="Chen C."/>
            <person name="Yan M."/>
            <person name="Daum C."/>
            <person name="Ng V."/>
            <person name="Clum A."/>
            <person name="Steindorff A."/>
            <person name="Ohm R.A."/>
            <person name="Martin F."/>
            <person name="Silar P."/>
            <person name="Natvig D.O."/>
            <person name="Lalanne C."/>
            <person name="Gautier V."/>
            <person name="Ament-Velasquez S.L."/>
            <person name="Kruys A."/>
            <person name="Hutchinson M.I."/>
            <person name="Powell A.J."/>
            <person name="Barry K."/>
            <person name="Miller A.N."/>
            <person name="Grigoriev I.V."/>
            <person name="Debuchy R."/>
            <person name="Gladieux P."/>
            <person name="Hiltunen Thoren M."/>
            <person name="Johannesson H."/>
        </authorList>
    </citation>
    <scope>NUCLEOTIDE SEQUENCE</scope>
    <source>
        <strain evidence="16">CBS 118394</strain>
    </source>
</reference>
<keyword evidence="9 13" id="KW-0472">Membrane</keyword>
<comment type="similarity">
    <text evidence="2">Belongs to the EBP family.</text>
</comment>
<keyword evidence="7" id="KW-0756">Sterol biosynthesis</keyword>
<evidence type="ECO:0000256" key="5">
    <source>
        <dbReference type="ARBA" id="ARBA00022955"/>
    </source>
</evidence>
<evidence type="ECO:0000256" key="1">
    <source>
        <dbReference type="ARBA" id="ARBA00004141"/>
    </source>
</evidence>
<dbReference type="EMBL" id="JAUEDM010000003">
    <property type="protein sequence ID" value="KAK3322138.1"/>
    <property type="molecule type" value="Genomic_DNA"/>
</dbReference>